<dbReference type="RefSeq" id="WP_072896559.1">
    <property type="nucleotide sequence ID" value="NZ_FQVM01000017.1"/>
</dbReference>
<dbReference type="SUPFAM" id="SSF53850">
    <property type="entry name" value="Periplasmic binding protein-like II"/>
    <property type="match status" value="1"/>
</dbReference>
<evidence type="ECO:0000256" key="4">
    <source>
        <dbReference type="SAM" id="SignalP"/>
    </source>
</evidence>
<dbReference type="InterPro" id="IPR050490">
    <property type="entry name" value="Bact_solute-bd_prot1"/>
</dbReference>
<organism evidence="5 6">
    <name type="scientific">Clostridium fallax</name>
    <dbReference type="NCBI Taxonomy" id="1533"/>
    <lineage>
        <taxon>Bacteria</taxon>
        <taxon>Bacillati</taxon>
        <taxon>Bacillota</taxon>
        <taxon>Clostridia</taxon>
        <taxon>Eubacteriales</taxon>
        <taxon>Clostridiaceae</taxon>
        <taxon>Clostridium</taxon>
    </lineage>
</organism>
<dbReference type="InterPro" id="IPR006061">
    <property type="entry name" value="SBP_1_CS"/>
</dbReference>
<protein>
    <submittedName>
        <fullName evidence="5">Carbohydrate ABC transporter substrate-binding protein, CUT1 family</fullName>
    </submittedName>
</protein>
<proteinExistence type="inferred from homology"/>
<keyword evidence="3 4" id="KW-0732">Signal</keyword>
<dbReference type="PROSITE" id="PS01037">
    <property type="entry name" value="SBP_BACTERIAL_1"/>
    <property type="match status" value="1"/>
</dbReference>
<evidence type="ECO:0000256" key="3">
    <source>
        <dbReference type="ARBA" id="ARBA00022729"/>
    </source>
</evidence>
<evidence type="ECO:0000256" key="2">
    <source>
        <dbReference type="ARBA" id="ARBA00022448"/>
    </source>
</evidence>
<dbReference type="OrthoDB" id="2666023at2"/>
<reference evidence="5 6" key="1">
    <citation type="submission" date="2016-11" db="EMBL/GenBank/DDBJ databases">
        <authorList>
            <person name="Jaros S."/>
            <person name="Januszkiewicz K."/>
            <person name="Wedrychowicz H."/>
        </authorList>
    </citation>
    <scope>NUCLEOTIDE SEQUENCE [LARGE SCALE GENOMIC DNA]</scope>
    <source>
        <strain evidence="5 6">DSM 2631</strain>
    </source>
</reference>
<dbReference type="Pfam" id="PF01547">
    <property type="entry name" value="SBP_bac_1"/>
    <property type="match status" value="1"/>
</dbReference>
<evidence type="ECO:0000313" key="6">
    <source>
        <dbReference type="Proteomes" id="UP000184035"/>
    </source>
</evidence>
<name>A0A1M4XDQ4_9CLOT</name>
<feature type="signal peptide" evidence="4">
    <location>
        <begin position="1"/>
        <end position="19"/>
    </location>
</feature>
<comment type="similarity">
    <text evidence="1">Belongs to the bacterial solute-binding protein 1 family.</text>
</comment>
<evidence type="ECO:0000256" key="1">
    <source>
        <dbReference type="ARBA" id="ARBA00008520"/>
    </source>
</evidence>
<dbReference type="EMBL" id="FQVM01000017">
    <property type="protein sequence ID" value="SHE91578.1"/>
    <property type="molecule type" value="Genomic_DNA"/>
</dbReference>
<sequence length="435" mass="48798">MKKKLLASLLAVATVATLSGCGNKDKASENGGQVTINVLSRYSSDQGPDDRVINQRIEKFMEENPDIKVVHEAIGDESTYNNMFKTAIATGDTPDVFVNYGGAQFQDYVESGLFLDLQKVMDEDKEWGDKYIPTMLDAWRFEGTEGVYGVPMACFATGLYYNKEIFEKNGLTPPKTVKEYDDVSKSLKSKGIIPMALGDKDNFKGAHLFANLILKRADFKYTMDLVEGKTKWDDPIVKEIFELMSDWQKKGYFGENVTTMEGTAEQSMFLNGETAMHLNGSWFMNQINDSDLGEKAGFIPFPYYEDYSQFKDNWHAGSSEGISLSANNTKEEQEASIKLLKYLTDDEAYNEIQELANGGIYPVTSMKQYDKLTPVGKDFKAAFVDVKDTKLEPGEYGRNPQLREEIRDAIQGMFAGTSVEDTLNRIQKVVDSGNK</sequence>
<dbReference type="PANTHER" id="PTHR43649:SF12">
    <property type="entry name" value="DIACETYLCHITOBIOSE BINDING PROTEIN DASA"/>
    <property type="match status" value="1"/>
</dbReference>
<gene>
    <name evidence="5" type="ORF">SAMN05443638_11748</name>
</gene>
<feature type="chain" id="PRO_5039265213" evidence="4">
    <location>
        <begin position="20"/>
        <end position="435"/>
    </location>
</feature>
<dbReference type="AlphaFoldDB" id="A0A1M4XDQ4"/>
<keyword evidence="2" id="KW-0813">Transport</keyword>
<dbReference type="PANTHER" id="PTHR43649">
    <property type="entry name" value="ARABINOSE-BINDING PROTEIN-RELATED"/>
    <property type="match status" value="1"/>
</dbReference>
<evidence type="ECO:0000313" key="5">
    <source>
        <dbReference type="EMBL" id="SHE91578.1"/>
    </source>
</evidence>
<dbReference type="Proteomes" id="UP000184035">
    <property type="component" value="Unassembled WGS sequence"/>
</dbReference>
<keyword evidence="6" id="KW-1185">Reference proteome</keyword>
<dbReference type="InterPro" id="IPR006059">
    <property type="entry name" value="SBP"/>
</dbReference>
<dbReference type="GO" id="GO:0055085">
    <property type="term" value="P:transmembrane transport"/>
    <property type="evidence" value="ECO:0007669"/>
    <property type="project" value="InterPro"/>
</dbReference>
<accession>A0A1M4XDQ4</accession>
<dbReference type="STRING" id="1533.SAMN05443638_11748"/>
<dbReference type="PROSITE" id="PS51257">
    <property type="entry name" value="PROKAR_LIPOPROTEIN"/>
    <property type="match status" value="1"/>
</dbReference>
<dbReference type="Gene3D" id="3.40.190.10">
    <property type="entry name" value="Periplasmic binding protein-like II"/>
    <property type="match status" value="2"/>
</dbReference>